<evidence type="ECO:0000313" key="2">
    <source>
        <dbReference type="Proteomes" id="UP001466933"/>
    </source>
</evidence>
<comment type="caution">
    <text evidence="1">The sequence shown here is derived from an EMBL/GenBank/DDBJ whole genome shotgun (WGS) entry which is preliminary data.</text>
</comment>
<protein>
    <recommendedName>
        <fullName evidence="3">Alpha/beta hydrolase</fullName>
    </recommendedName>
</protein>
<gene>
    <name evidence="1" type="ORF">VOI36_27895</name>
</gene>
<evidence type="ECO:0008006" key="3">
    <source>
        <dbReference type="Google" id="ProtNLM"/>
    </source>
</evidence>
<dbReference type="Proteomes" id="UP001466933">
    <property type="component" value="Unassembled WGS sequence"/>
</dbReference>
<dbReference type="EMBL" id="JBCPYA010000014">
    <property type="protein sequence ID" value="MEN2473738.1"/>
    <property type="molecule type" value="Genomic_DNA"/>
</dbReference>
<sequence>MSFRPSVNRIARSQGSTTARMWGRLLLAAAFAVGSHAICAGELVSVKSRDGTQNIYINSPSTPPAWVIVLFAGSDGVVALSENGPTNEQGNFLVRTAPYWATVGDAAVVFDAPSDQAKGMDDEFRLSGAASQDVVAVVTELKKRYPAAKVALVGTSRGTITVGNVLLRNPDLADAFVLTSPVSIAVHGKPGLSDVAWPQNKARVLVLSNEHDVCAASPFWAAKRMAADNNFDFVAVSSTMGGGNKHAECGGQAPHGYLGIESTALAAINEWLNGRRTESRP</sequence>
<name>A0ABU9WP53_9BURK</name>
<reference evidence="1 2" key="1">
    <citation type="submission" date="2024-05" db="EMBL/GenBank/DDBJ databases">
        <title>Burkholderia sp. Nov. a novel bacteria isolated from rhizosphere soil of Camellia sinensis.</title>
        <authorList>
            <person name="Dong Y."/>
        </authorList>
    </citation>
    <scope>NUCLEOTIDE SEQUENCE [LARGE SCALE GENOMIC DNA]</scope>
    <source>
        <strain evidence="1 2">GS2Y</strain>
    </source>
</reference>
<dbReference type="SUPFAM" id="SSF53474">
    <property type="entry name" value="alpha/beta-Hydrolases"/>
    <property type="match status" value="1"/>
</dbReference>
<dbReference type="Gene3D" id="3.40.50.1820">
    <property type="entry name" value="alpha/beta hydrolase"/>
    <property type="match status" value="1"/>
</dbReference>
<keyword evidence="2" id="KW-1185">Reference proteome</keyword>
<organism evidence="1 2">
    <name type="scientific">Burkholderia theae</name>
    <dbReference type="NCBI Taxonomy" id="3143496"/>
    <lineage>
        <taxon>Bacteria</taxon>
        <taxon>Pseudomonadati</taxon>
        <taxon>Pseudomonadota</taxon>
        <taxon>Betaproteobacteria</taxon>
        <taxon>Burkholderiales</taxon>
        <taxon>Burkholderiaceae</taxon>
        <taxon>Burkholderia</taxon>
    </lineage>
</organism>
<dbReference type="InterPro" id="IPR029058">
    <property type="entry name" value="AB_hydrolase_fold"/>
</dbReference>
<accession>A0ABU9WP53</accession>
<evidence type="ECO:0000313" key="1">
    <source>
        <dbReference type="EMBL" id="MEN2473738.1"/>
    </source>
</evidence>
<proteinExistence type="predicted"/>
<dbReference type="RefSeq" id="WP_343494214.1">
    <property type="nucleotide sequence ID" value="NZ_JBCPYA010000014.1"/>
</dbReference>